<dbReference type="PROSITE" id="PS51257">
    <property type="entry name" value="PROKAR_LIPOPROTEIN"/>
    <property type="match status" value="1"/>
</dbReference>
<comment type="caution">
    <text evidence="3">The sequence shown here is derived from an EMBL/GenBank/DDBJ whole genome shotgun (WGS) entry which is preliminary data.</text>
</comment>
<protein>
    <recommendedName>
        <fullName evidence="2">SPOR domain-containing protein</fullName>
    </recommendedName>
</protein>
<dbReference type="EMBL" id="MQWD01000001">
    <property type="protein sequence ID" value="PAP77030.1"/>
    <property type="molecule type" value="Genomic_DNA"/>
</dbReference>
<keyword evidence="1" id="KW-0732">Signal</keyword>
<dbReference type="Gene3D" id="3.30.70.1070">
    <property type="entry name" value="Sporulation related repeat"/>
    <property type="match status" value="1"/>
</dbReference>
<keyword evidence="4" id="KW-1185">Reference proteome</keyword>
<evidence type="ECO:0000313" key="3">
    <source>
        <dbReference type="EMBL" id="PAP77030.1"/>
    </source>
</evidence>
<feature type="signal peptide" evidence="1">
    <location>
        <begin position="1"/>
        <end position="19"/>
    </location>
</feature>
<dbReference type="SUPFAM" id="SSF110997">
    <property type="entry name" value="Sporulation related repeat"/>
    <property type="match status" value="1"/>
</dbReference>
<name>A0A271J0Z5_9BACT</name>
<proteinExistence type="predicted"/>
<gene>
    <name evidence="3" type="ORF">BSZ37_11605</name>
</gene>
<dbReference type="Proteomes" id="UP000216339">
    <property type="component" value="Unassembled WGS sequence"/>
</dbReference>
<feature type="chain" id="PRO_5013012670" description="SPOR domain-containing protein" evidence="1">
    <location>
        <begin position="20"/>
        <end position="185"/>
    </location>
</feature>
<reference evidence="3 4" key="1">
    <citation type="submission" date="2016-11" db="EMBL/GenBank/DDBJ databases">
        <title>Study of marine rhodopsin-containing bacteria.</title>
        <authorList>
            <person name="Yoshizawa S."/>
            <person name="Kumagai Y."/>
            <person name="Kogure K."/>
        </authorList>
    </citation>
    <scope>NUCLEOTIDE SEQUENCE [LARGE SCALE GENOMIC DNA]</scope>
    <source>
        <strain evidence="3 4">SAORIC-28</strain>
    </source>
</reference>
<dbReference type="RefSeq" id="WP_179299593.1">
    <property type="nucleotide sequence ID" value="NZ_MQWD01000001.1"/>
</dbReference>
<evidence type="ECO:0000313" key="4">
    <source>
        <dbReference type="Proteomes" id="UP000216339"/>
    </source>
</evidence>
<dbReference type="PROSITE" id="PS51724">
    <property type="entry name" value="SPOR"/>
    <property type="match status" value="1"/>
</dbReference>
<dbReference type="Pfam" id="PF05036">
    <property type="entry name" value="SPOR"/>
    <property type="match status" value="1"/>
</dbReference>
<organism evidence="3 4">
    <name type="scientific">Rubrivirga marina</name>
    <dbReference type="NCBI Taxonomy" id="1196024"/>
    <lineage>
        <taxon>Bacteria</taxon>
        <taxon>Pseudomonadati</taxon>
        <taxon>Rhodothermota</taxon>
        <taxon>Rhodothermia</taxon>
        <taxon>Rhodothermales</taxon>
        <taxon>Rubricoccaceae</taxon>
        <taxon>Rubrivirga</taxon>
    </lineage>
</organism>
<evidence type="ECO:0000259" key="2">
    <source>
        <dbReference type="PROSITE" id="PS51724"/>
    </source>
</evidence>
<sequence length="185" mass="19622">MRLPLLVALASVLTLSACSGLGPVTPDDGPLAPVDTTGPSYPAYETFDPSGYDAAPDVPDEVVHDVPAGIMAGRVVVPGGAGAPAPAPQEPQQQQVDGYRVQIFSSASRDAAESVRTEAVAWWGRAQSTPGAPREMEVLVAYLQPYYRVRMGAFATRAEAEQALALVRQQYPEAFLVPDLVTVMR</sequence>
<feature type="domain" description="SPOR" evidence="2">
    <location>
        <begin position="93"/>
        <end position="183"/>
    </location>
</feature>
<evidence type="ECO:0000256" key="1">
    <source>
        <dbReference type="SAM" id="SignalP"/>
    </source>
</evidence>
<accession>A0A271J0Z5</accession>
<dbReference type="GO" id="GO:0042834">
    <property type="term" value="F:peptidoglycan binding"/>
    <property type="evidence" value="ECO:0007669"/>
    <property type="project" value="InterPro"/>
</dbReference>
<dbReference type="InterPro" id="IPR007730">
    <property type="entry name" value="SPOR-like_dom"/>
</dbReference>
<dbReference type="InterPro" id="IPR036680">
    <property type="entry name" value="SPOR-like_sf"/>
</dbReference>
<dbReference type="AlphaFoldDB" id="A0A271J0Z5"/>